<evidence type="ECO:0000313" key="4">
    <source>
        <dbReference type="Proteomes" id="UP000465304"/>
    </source>
</evidence>
<organism evidence="3 4">
    <name type="scientific">Mycolicibacterium hippocampi</name>
    <dbReference type="NCBI Taxonomy" id="659824"/>
    <lineage>
        <taxon>Bacteria</taxon>
        <taxon>Bacillati</taxon>
        <taxon>Actinomycetota</taxon>
        <taxon>Actinomycetes</taxon>
        <taxon>Mycobacteriales</taxon>
        <taxon>Mycobacteriaceae</taxon>
        <taxon>Mycolicibacterium</taxon>
    </lineage>
</organism>
<dbReference type="InterPro" id="IPR011008">
    <property type="entry name" value="Dimeric_a/b-barrel"/>
</dbReference>
<feature type="domain" description="YCII-related" evidence="2">
    <location>
        <begin position="49"/>
        <end position="145"/>
    </location>
</feature>
<evidence type="ECO:0000259" key="2">
    <source>
        <dbReference type="Pfam" id="PF03795"/>
    </source>
</evidence>
<evidence type="ECO:0000313" key="3">
    <source>
        <dbReference type="EMBL" id="GFH01343.1"/>
    </source>
</evidence>
<accession>A0A7I9ZKH9</accession>
<dbReference type="PANTHER" id="PTHR35174">
    <property type="entry name" value="BLL7171 PROTEIN-RELATED"/>
    <property type="match status" value="1"/>
</dbReference>
<dbReference type="Pfam" id="PF03795">
    <property type="entry name" value="YCII"/>
    <property type="match status" value="1"/>
</dbReference>
<protein>
    <submittedName>
        <fullName evidence="3">Transcription initiation protein</fullName>
    </submittedName>
</protein>
<dbReference type="InterPro" id="IPR005545">
    <property type="entry name" value="YCII"/>
</dbReference>
<proteinExistence type="inferred from homology"/>
<gene>
    <name evidence="3" type="ORF">MHIP_18260</name>
</gene>
<dbReference type="Gene3D" id="3.30.70.1060">
    <property type="entry name" value="Dimeric alpha+beta barrel"/>
    <property type="match status" value="1"/>
</dbReference>
<dbReference type="EMBL" id="BLLB01000002">
    <property type="protein sequence ID" value="GFH01343.1"/>
    <property type="molecule type" value="Genomic_DNA"/>
</dbReference>
<sequence>MSFSVRSIRLLDVIPLRGRINDVTLNNKEHTMPQYAAITYTADVDWTAPEQAAEMAEYGKFGAAHADKIRGGAALYPTATATTVRVTGARGGDVVLSDGPYAETKEALTGFFLIEAADLDEALRTAAEIPAAWGGAVEVRPVIEFEG</sequence>
<keyword evidence="4" id="KW-1185">Reference proteome</keyword>
<comment type="similarity">
    <text evidence="1">Belongs to the YciI family.</text>
</comment>
<dbReference type="PANTHER" id="PTHR35174:SF3">
    <property type="entry name" value="BLL7171 PROTEIN"/>
    <property type="match status" value="1"/>
</dbReference>
<name>A0A7I9ZKH9_9MYCO</name>
<reference evidence="3 4" key="1">
    <citation type="journal article" date="2019" name="Emerg. Microbes Infect.">
        <title>Comprehensive subspecies identification of 175 nontuberculous mycobacteria species based on 7547 genomic profiles.</title>
        <authorList>
            <person name="Matsumoto Y."/>
            <person name="Kinjo T."/>
            <person name="Motooka D."/>
            <person name="Nabeya D."/>
            <person name="Jung N."/>
            <person name="Uechi K."/>
            <person name="Horii T."/>
            <person name="Iida T."/>
            <person name="Fujita J."/>
            <person name="Nakamura S."/>
        </authorList>
    </citation>
    <scope>NUCLEOTIDE SEQUENCE [LARGE SCALE GENOMIC DNA]</scope>
    <source>
        <strain evidence="3 4">JCM 30996</strain>
    </source>
</reference>
<dbReference type="Proteomes" id="UP000465304">
    <property type="component" value="Unassembled WGS sequence"/>
</dbReference>
<comment type="caution">
    <text evidence="3">The sequence shown here is derived from an EMBL/GenBank/DDBJ whole genome shotgun (WGS) entry which is preliminary data.</text>
</comment>
<evidence type="ECO:0000256" key="1">
    <source>
        <dbReference type="ARBA" id="ARBA00007689"/>
    </source>
</evidence>
<dbReference type="AlphaFoldDB" id="A0A7I9ZKH9"/>
<dbReference type="SUPFAM" id="SSF54909">
    <property type="entry name" value="Dimeric alpha+beta barrel"/>
    <property type="match status" value="1"/>
</dbReference>